<dbReference type="Pfam" id="PF13460">
    <property type="entry name" value="NAD_binding_10"/>
    <property type="match status" value="1"/>
</dbReference>
<dbReference type="InterPro" id="IPR036291">
    <property type="entry name" value="NAD(P)-bd_dom_sf"/>
</dbReference>
<dbReference type="Gene3D" id="3.40.50.720">
    <property type="entry name" value="NAD(P)-binding Rossmann-like Domain"/>
    <property type="match status" value="1"/>
</dbReference>
<reference evidence="2 3" key="1">
    <citation type="submission" date="2021-03" db="EMBL/GenBank/DDBJ databases">
        <title>Sequencing the genomes of 1000 actinobacteria strains.</title>
        <authorList>
            <person name="Klenk H.-P."/>
        </authorList>
    </citation>
    <scope>NUCLEOTIDE SEQUENCE [LARGE SCALE GENOMIC DNA]</scope>
    <source>
        <strain evidence="2 3">DSM 14566</strain>
    </source>
</reference>
<evidence type="ECO:0000259" key="1">
    <source>
        <dbReference type="Pfam" id="PF13460"/>
    </source>
</evidence>
<dbReference type="RefSeq" id="WP_209905111.1">
    <property type="nucleotide sequence ID" value="NZ_BAAAJW010000001.1"/>
</dbReference>
<dbReference type="EMBL" id="JAGIOD010000002">
    <property type="protein sequence ID" value="MBP2384241.1"/>
    <property type="molecule type" value="Genomic_DNA"/>
</dbReference>
<dbReference type="InterPro" id="IPR016040">
    <property type="entry name" value="NAD(P)-bd_dom"/>
</dbReference>
<accession>A0ABS4X7A9</accession>
<dbReference type="SUPFAM" id="SSF51735">
    <property type="entry name" value="NAD(P)-binding Rossmann-fold domains"/>
    <property type="match status" value="1"/>
</dbReference>
<protein>
    <submittedName>
        <fullName evidence="2">Uncharacterized protein YbjT (DUF2867 family)</fullName>
    </submittedName>
</protein>
<organism evidence="2 3">
    <name type="scientific">Brachybacterium sacelli</name>
    <dbReference type="NCBI Taxonomy" id="173364"/>
    <lineage>
        <taxon>Bacteria</taxon>
        <taxon>Bacillati</taxon>
        <taxon>Actinomycetota</taxon>
        <taxon>Actinomycetes</taxon>
        <taxon>Micrococcales</taxon>
        <taxon>Dermabacteraceae</taxon>
        <taxon>Brachybacterium</taxon>
    </lineage>
</organism>
<dbReference type="Proteomes" id="UP001519290">
    <property type="component" value="Unassembled WGS sequence"/>
</dbReference>
<evidence type="ECO:0000313" key="2">
    <source>
        <dbReference type="EMBL" id="MBP2384241.1"/>
    </source>
</evidence>
<sequence length="260" mass="27300">MTAPVLVTGGTGTIGSRVVPMLRTAGQEVRVLTRRPGKSGPGITHVQANTVTGEGMDQALVGTEVVLHLAGGAKGDDAAARNLVDAAQATGVEHLILVSVTGADTMPISYFRAKAAAEQIIAGSGVPYTIVRAAQLHDFVLPVIRAMGRLPLLPKPGGLRFEPVAVDEVARRLREVTLGDPAGRVADIVGPEVLTVRELADVFYEETRRRHRVSLPVRIPGKIGRAYRAGDNLAGDDALRGSRTWRQFLAASTGAGVKAA</sequence>
<gene>
    <name evidence="2" type="ORF">JOF43_004230</name>
</gene>
<feature type="domain" description="NAD(P)-binding" evidence="1">
    <location>
        <begin position="9"/>
        <end position="138"/>
    </location>
</feature>
<comment type="caution">
    <text evidence="2">The sequence shown here is derived from an EMBL/GenBank/DDBJ whole genome shotgun (WGS) entry which is preliminary data.</text>
</comment>
<keyword evidence="3" id="KW-1185">Reference proteome</keyword>
<evidence type="ECO:0000313" key="3">
    <source>
        <dbReference type="Proteomes" id="UP001519290"/>
    </source>
</evidence>
<dbReference type="InterPro" id="IPR051207">
    <property type="entry name" value="ComplexI_NDUFA9_subunit"/>
</dbReference>
<dbReference type="PANTHER" id="PTHR12126:SF11">
    <property type="entry name" value="NADH DEHYDROGENASE [UBIQUINONE] 1 ALPHA SUBCOMPLEX SUBUNIT 9, MITOCHONDRIAL"/>
    <property type="match status" value="1"/>
</dbReference>
<proteinExistence type="predicted"/>
<dbReference type="PANTHER" id="PTHR12126">
    <property type="entry name" value="NADH-UBIQUINONE OXIDOREDUCTASE 39 KDA SUBUNIT-RELATED"/>
    <property type="match status" value="1"/>
</dbReference>
<name>A0ABS4X7A9_9MICO</name>